<dbReference type="Proteomes" id="UP001243212">
    <property type="component" value="Unassembled WGS sequence"/>
</dbReference>
<protein>
    <submittedName>
        <fullName evidence="3">Uncharacterized protein</fullName>
    </submittedName>
</protein>
<evidence type="ECO:0000313" key="3">
    <source>
        <dbReference type="EMBL" id="MDP9806211.1"/>
    </source>
</evidence>
<dbReference type="RefSeq" id="WP_307682444.1">
    <property type="nucleotide sequence ID" value="NZ_JAUSQX010000001.1"/>
</dbReference>
<proteinExistence type="predicted"/>
<keyword evidence="2" id="KW-0472">Membrane</keyword>
<keyword evidence="2" id="KW-0812">Transmembrane</keyword>
<feature type="transmembrane region" description="Helical" evidence="2">
    <location>
        <begin position="359"/>
        <end position="381"/>
    </location>
</feature>
<feature type="region of interest" description="Disordered" evidence="1">
    <location>
        <begin position="117"/>
        <end position="137"/>
    </location>
</feature>
<evidence type="ECO:0000256" key="1">
    <source>
        <dbReference type="SAM" id="MobiDB-lite"/>
    </source>
</evidence>
<keyword evidence="4" id="KW-1185">Reference proteome</keyword>
<name>A0ABT9NFP8_9ACTO</name>
<sequence length="438" mass="47771">MASWRTVHGRIHKLDRWLVSDADVQAFFEEERILGRGSGDGEGGFDFEVAIAGRRRRVATLDDSGTVFRGRSVHDLVELMRDRLRKVEVELDGEVAHGPIDLGSVDISNDFLLEEADEGASDGEQAEAAGQEAGADHDDELDEALEREGPMMVVVDLPLSEVPSLVASDGEPVAVSKLGDALVITAERSLPGVRKLFPRPSYQIVLCAERGRENPALYVRRDNQKLTWNWEGELPIFPWIEPGSEGHEFVVDETGAGAVARKAVADVIDARFADIRSALQVSAPNGVRALVQALNLPEEIADVLEGVKDLDAIPNSRLFRPGSAGSAFEDRIAYEIAGEGFVEPEVMGAYRKIYLERPWAVAIASAVQTAIAGGMLANGFTRAGRGQKWKMRTALGGWLFVGGLTRIATTSYAQSVVAQRENDIATWKMMRNLQEDHG</sequence>
<gene>
    <name evidence="3" type="ORF">J2S70_000793</name>
</gene>
<organism evidence="3 4">
    <name type="scientific">Trueperella bonasi</name>
    <dbReference type="NCBI Taxonomy" id="312286"/>
    <lineage>
        <taxon>Bacteria</taxon>
        <taxon>Bacillati</taxon>
        <taxon>Actinomycetota</taxon>
        <taxon>Actinomycetes</taxon>
        <taxon>Actinomycetales</taxon>
        <taxon>Actinomycetaceae</taxon>
        <taxon>Trueperella</taxon>
    </lineage>
</organism>
<accession>A0ABT9NFP8</accession>
<keyword evidence="2" id="KW-1133">Transmembrane helix</keyword>
<comment type="caution">
    <text evidence="3">The sequence shown here is derived from an EMBL/GenBank/DDBJ whole genome shotgun (WGS) entry which is preliminary data.</text>
</comment>
<reference evidence="3 4" key="1">
    <citation type="submission" date="2023-07" db="EMBL/GenBank/DDBJ databases">
        <title>Sequencing the genomes of 1000 actinobacteria strains.</title>
        <authorList>
            <person name="Klenk H.-P."/>
        </authorList>
    </citation>
    <scope>NUCLEOTIDE SEQUENCE [LARGE SCALE GENOMIC DNA]</scope>
    <source>
        <strain evidence="3 4">DSM 17163</strain>
    </source>
</reference>
<evidence type="ECO:0000313" key="4">
    <source>
        <dbReference type="Proteomes" id="UP001243212"/>
    </source>
</evidence>
<dbReference type="EMBL" id="JAUSQX010000001">
    <property type="protein sequence ID" value="MDP9806211.1"/>
    <property type="molecule type" value="Genomic_DNA"/>
</dbReference>
<evidence type="ECO:0000256" key="2">
    <source>
        <dbReference type="SAM" id="Phobius"/>
    </source>
</evidence>